<dbReference type="PANTHER" id="PTHR38445:SF7">
    <property type="entry name" value="GNTR-FAMILY TRANSCRIPTIONAL REGULATOR"/>
    <property type="match status" value="1"/>
</dbReference>
<gene>
    <name evidence="6" type="ORF">BOO71_0007885</name>
</gene>
<dbReference type="InterPro" id="IPR000524">
    <property type="entry name" value="Tscrpt_reg_HTH_GntR"/>
</dbReference>
<dbReference type="GO" id="GO:0003700">
    <property type="term" value="F:DNA-binding transcription factor activity"/>
    <property type="evidence" value="ECO:0007669"/>
    <property type="project" value="InterPro"/>
</dbReference>
<keyword evidence="1" id="KW-0805">Transcription regulation</keyword>
<keyword evidence="2" id="KW-0238">DNA-binding</keyword>
<dbReference type="Pfam" id="PF00392">
    <property type="entry name" value="GntR"/>
    <property type="match status" value="1"/>
</dbReference>
<keyword evidence="7" id="KW-1185">Reference proteome</keyword>
<dbReference type="InterPro" id="IPR036390">
    <property type="entry name" value="WH_DNA-bd_sf"/>
</dbReference>
<feature type="domain" description="HTH gntR-type" evidence="5">
    <location>
        <begin position="23"/>
        <end position="91"/>
    </location>
</feature>
<dbReference type="Proteomes" id="UP000186607">
    <property type="component" value="Unassembled WGS sequence"/>
</dbReference>
<comment type="caution">
    <text evidence="6">The sequence shown here is derived from an EMBL/GenBank/DDBJ whole genome shotgun (WGS) entry which is preliminary data.</text>
</comment>
<evidence type="ECO:0000259" key="5">
    <source>
        <dbReference type="PROSITE" id="PS50949"/>
    </source>
</evidence>
<dbReference type="Gene3D" id="1.10.10.10">
    <property type="entry name" value="Winged helix-like DNA-binding domain superfamily/Winged helix DNA-binding domain"/>
    <property type="match status" value="1"/>
</dbReference>
<dbReference type="CDD" id="cd07377">
    <property type="entry name" value="WHTH_GntR"/>
    <property type="match status" value="1"/>
</dbReference>
<evidence type="ECO:0000256" key="2">
    <source>
        <dbReference type="ARBA" id="ARBA00023125"/>
    </source>
</evidence>
<feature type="compositionally biased region" description="Low complexity" evidence="4">
    <location>
        <begin position="326"/>
        <end position="337"/>
    </location>
</feature>
<sequence length="350" mass="37214">MDASLGASETFTWPLGIDRTLAVPVGAQLRGQLEYGIACGDIPRGARLPSVRELSQELGVAHMTVAGVYKELLGLGLIVTARGRGTFVADAPQPPPGPDPARLTRLLSDTLAQAEGEGYSLRQIGEAMNALIARGARPPQIGVSVLLVGLFADATRSYAADVQAALPAGDRVLAVTLDDLRSGRSHADAQNADVVLALAHRLSETHALLPGWEVIPVGFIPSQRTRAALAALNPMIRLAIVATFEEFLPTFLGGVKRFAPHISAIQATHLHATDLQGVLDSCDVAIYATGSETVRALMPNKPSLEYRHIVDPRDVEGLVLPAVAAQRTTQRTTQRSTRPPPQPMPKKELS</sequence>
<evidence type="ECO:0000256" key="3">
    <source>
        <dbReference type="ARBA" id="ARBA00023163"/>
    </source>
</evidence>
<dbReference type="PANTHER" id="PTHR38445">
    <property type="entry name" value="HTH-TYPE TRANSCRIPTIONAL REPRESSOR YTRA"/>
    <property type="match status" value="1"/>
</dbReference>
<organism evidence="6 7">
    <name type="scientific">Deinococcus marmoris</name>
    <dbReference type="NCBI Taxonomy" id="249408"/>
    <lineage>
        <taxon>Bacteria</taxon>
        <taxon>Thermotogati</taxon>
        <taxon>Deinococcota</taxon>
        <taxon>Deinococci</taxon>
        <taxon>Deinococcales</taxon>
        <taxon>Deinococcaceae</taxon>
        <taxon>Deinococcus</taxon>
    </lineage>
</organism>
<dbReference type="PROSITE" id="PS50949">
    <property type="entry name" value="HTH_GNTR"/>
    <property type="match status" value="1"/>
</dbReference>
<evidence type="ECO:0000256" key="4">
    <source>
        <dbReference type="SAM" id="MobiDB-lite"/>
    </source>
</evidence>
<evidence type="ECO:0000256" key="1">
    <source>
        <dbReference type="ARBA" id="ARBA00023015"/>
    </source>
</evidence>
<dbReference type="SUPFAM" id="SSF46785">
    <property type="entry name" value="Winged helix' DNA-binding domain"/>
    <property type="match status" value="1"/>
</dbReference>
<dbReference type="InterPro" id="IPR036388">
    <property type="entry name" value="WH-like_DNA-bd_sf"/>
</dbReference>
<dbReference type="GO" id="GO:0003677">
    <property type="term" value="F:DNA binding"/>
    <property type="evidence" value="ECO:0007669"/>
    <property type="project" value="UniProtKB-KW"/>
</dbReference>
<proteinExistence type="predicted"/>
<dbReference type="AlphaFoldDB" id="A0A1U7NXM9"/>
<dbReference type="SMART" id="SM00345">
    <property type="entry name" value="HTH_GNTR"/>
    <property type="match status" value="1"/>
</dbReference>
<evidence type="ECO:0000313" key="7">
    <source>
        <dbReference type="Proteomes" id="UP000186607"/>
    </source>
</evidence>
<name>A0A1U7NXM9_9DEIO</name>
<keyword evidence="3" id="KW-0804">Transcription</keyword>
<feature type="region of interest" description="Disordered" evidence="4">
    <location>
        <begin position="324"/>
        <end position="350"/>
    </location>
</feature>
<accession>A0A1U7NXM9</accession>
<dbReference type="EMBL" id="MSTI01000091">
    <property type="protein sequence ID" value="OLV17681.1"/>
    <property type="molecule type" value="Genomic_DNA"/>
</dbReference>
<dbReference type="STRING" id="249408.BOO71_0007885"/>
<protein>
    <submittedName>
        <fullName evidence="6">Transcriptional regulator, GntR family</fullName>
    </submittedName>
</protein>
<reference evidence="6 7" key="1">
    <citation type="submission" date="2017-01" db="EMBL/GenBank/DDBJ databases">
        <title>Genome Analysis of Deinococcus marmoris KOPRI26562.</title>
        <authorList>
            <person name="Kim J.H."/>
            <person name="Oh H.-M."/>
        </authorList>
    </citation>
    <scope>NUCLEOTIDE SEQUENCE [LARGE SCALE GENOMIC DNA]</scope>
    <source>
        <strain evidence="6 7">KOPRI26562</strain>
    </source>
</reference>
<evidence type="ECO:0000313" key="6">
    <source>
        <dbReference type="EMBL" id="OLV17681.1"/>
    </source>
</evidence>